<proteinExistence type="predicted"/>
<dbReference type="PANTHER" id="PTHR45527:SF14">
    <property type="entry name" value="PLIPASTATIN SYNTHASE SUBUNIT B"/>
    <property type="match status" value="1"/>
</dbReference>
<dbReference type="GO" id="GO:0043041">
    <property type="term" value="P:amino acid activation for nonribosomal peptide biosynthetic process"/>
    <property type="evidence" value="ECO:0007669"/>
    <property type="project" value="TreeGrafter"/>
</dbReference>
<dbReference type="GO" id="GO:0005829">
    <property type="term" value="C:cytosol"/>
    <property type="evidence" value="ECO:0007669"/>
    <property type="project" value="TreeGrafter"/>
</dbReference>
<sequence length="93" mass="10498">MWTQCHSLAFDFSVWEIFGALLHGGRLVVVSDAVVRSPEDLRALLIAEQVSMLSQTPSAFYALQTVDAQHPDRHSGWRCRRWCSAVRRSNPTA</sequence>
<name>X7ZF59_MYCXE</name>
<accession>X7ZF59</accession>
<dbReference type="GO" id="GO:0044550">
    <property type="term" value="P:secondary metabolite biosynthetic process"/>
    <property type="evidence" value="ECO:0007669"/>
    <property type="project" value="TreeGrafter"/>
</dbReference>
<dbReference type="PATRIC" id="fig|1299334.3.peg.8139"/>
<reference evidence="2" key="1">
    <citation type="submission" date="2014-01" db="EMBL/GenBank/DDBJ databases">
        <authorList>
            <person name="Brown-Elliot B."/>
            <person name="Wallace R."/>
            <person name="Lenaerts A."/>
            <person name="Ordway D."/>
            <person name="DeGroote M.A."/>
            <person name="Parker T."/>
            <person name="Sizemore C."/>
            <person name="Tallon L.J."/>
            <person name="Sadzewicz L.K."/>
            <person name="Sengamalay N."/>
            <person name="Fraser C.M."/>
            <person name="Hine E."/>
            <person name="Shefchek K.A."/>
            <person name="Das S.P."/>
            <person name="Tettelin H."/>
        </authorList>
    </citation>
    <scope>NUCLEOTIDE SEQUENCE [LARGE SCALE GENOMIC DNA]</scope>
    <source>
        <strain evidence="2">4042</strain>
    </source>
</reference>
<dbReference type="PANTHER" id="PTHR45527">
    <property type="entry name" value="NONRIBOSOMAL PEPTIDE SYNTHETASE"/>
    <property type="match status" value="1"/>
</dbReference>
<dbReference type="InterPro" id="IPR000873">
    <property type="entry name" value="AMP-dep_synth/lig_dom"/>
</dbReference>
<protein>
    <submittedName>
        <fullName evidence="2">AMP-binding enzyme family protein</fullName>
    </submittedName>
</protein>
<dbReference type="EMBL" id="JAOB01000077">
    <property type="protein sequence ID" value="EUA17215.1"/>
    <property type="molecule type" value="Genomic_DNA"/>
</dbReference>
<comment type="caution">
    <text evidence="2">The sequence shown here is derived from an EMBL/GenBank/DDBJ whole genome shotgun (WGS) entry which is preliminary data.</text>
</comment>
<dbReference type="GO" id="GO:0031177">
    <property type="term" value="F:phosphopantetheine binding"/>
    <property type="evidence" value="ECO:0007669"/>
    <property type="project" value="TreeGrafter"/>
</dbReference>
<feature type="domain" description="AMP-dependent synthetase/ligase" evidence="1">
    <location>
        <begin position="3"/>
        <end position="71"/>
    </location>
</feature>
<evidence type="ECO:0000313" key="2">
    <source>
        <dbReference type="EMBL" id="EUA17215.1"/>
    </source>
</evidence>
<dbReference type="Gene3D" id="3.40.50.980">
    <property type="match status" value="1"/>
</dbReference>
<dbReference type="SUPFAM" id="SSF56801">
    <property type="entry name" value="Acetyl-CoA synthetase-like"/>
    <property type="match status" value="1"/>
</dbReference>
<dbReference type="AlphaFoldDB" id="X7ZF59"/>
<gene>
    <name evidence="2" type="ORF">I553_2286</name>
</gene>
<dbReference type="Pfam" id="PF00501">
    <property type="entry name" value="AMP-binding"/>
    <property type="match status" value="1"/>
</dbReference>
<organism evidence="2">
    <name type="scientific">Mycobacterium xenopi 4042</name>
    <dbReference type="NCBI Taxonomy" id="1299334"/>
    <lineage>
        <taxon>Bacteria</taxon>
        <taxon>Bacillati</taxon>
        <taxon>Actinomycetota</taxon>
        <taxon>Actinomycetes</taxon>
        <taxon>Mycobacteriales</taxon>
        <taxon>Mycobacteriaceae</taxon>
        <taxon>Mycobacterium</taxon>
    </lineage>
</organism>
<evidence type="ECO:0000259" key="1">
    <source>
        <dbReference type="Pfam" id="PF00501"/>
    </source>
</evidence>